<dbReference type="STRING" id="550983.A4R26_31260"/>
<dbReference type="EMBL" id="LWBP01000231">
    <property type="protein sequence ID" value="OQP48922.1"/>
    <property type="molecule type" value="Genomic_DNA"/>
</dbReference>
<accession>A0A1V9ESA3</accession>
<dbReference type="RefSeq" id="WP_081170251.1">
    <property type="nucleotide sequence ID" value="NZ_LWBP01000231.1"/>
</dbReference>
<dbReference type="Proteomes" id="UP000192276">
    <property type="component" value="Unassembled WGS sequence"/>
</dbReference>
<gene>
    <name evidence="2" type="ORF">A4R26_31260</name>
</gene>
<dbReference type="AlphaFoldDB" id="A0A1V9ESA3"/>
<keyword evidence="1" id="KW-0472">Membrane</keyword>
<feature type="transmembrane region" description="Helical" evidence="1">
    <location>
        <begin position="7"/>
        <end position="35"/>
    </location>
</feature>
<feature type="transmembrane region" description="Helical" evidence="1">
    <location>
        <begin position="102"/>
        <end position="121"/>
    </location>
</feature>
<feature type="transmembrane region" description="Helical" evidence="1">
    <location>
        <begin position="47"/>
        <end position="66"/>
    </location>
</feature>
<keyword evidence="1" id="KW-0812">Transmembrane</keyword>
<keyword evidence="3" id="KW-1185">Reference proteome</keyword>
<comment type="caution">
    <text evidence="2">The sequence shown here is derived from an EMBL/GenBank/DDBJ whole genome shotgun (WGS) entry which is preliminary data.</text>
</comment>
<evidence type="ECO:0000313" key="2">
    <source>
        <dbReference type="EMBL" id="OQP48922.1"/>
    </source>
</evidence>
<dbReference type="OrthoDB" id="672385at2"/>
<proteinExistence type="predicted"/>
<evidence type="ECO:0000256" key="1">
    <source>
        <dbReference type="SAM" id="Phobius"/>
    </source>
</evidence>
<protein>
    <submittedName>
        <fullName evidence="2">Uncharacterized protein</fullName>
    </submittedName>
</protein>
<keyword evidence="1" id="KW-1133">Transmembrane helix</keyword>
<evidence type="ECO:0000313" key="3">
    <source>
        <dbReference type="Proteomes" id="UP000192276"/>
    </source>
</evidence>
<reference evidence="3" key="1">
    <citation type="submission" date="2016-04" db="EMBL/GenBank/DDBJ databases">
        <authorList>
            <person name="Chen L."/>
            <person name="Zhuang W."/>
            <person name="Wang G."/>
        </authorList>
    </citation>
    <scope>NUCLEOTIDE SEQUENCE [LARGE SCALE GENOMIC DNA]</scope>
    <source>
        <strain evidence="3">208</strain>
    </source>
</reference>
<sequence>MRTLLIILVAFVGITSTLIGMLLIAYPVVSAYGLWMDFLHPAFDKNFTLPGVMFIITGGVNLNALLSCSQRSRTQYSWSLIGSICMMAWVVTHSILLQAMPWLYLTYLSCCLLILLLSLQLKGKWAV</sequence>
<feature type="transmembrane region" description="Helical" evidence="1">
    <location>
        <begin position="78"/>
        <end position="96"/>
    </location>
</feature>
<name>A0A1V9ESA3_9BACT</name>
<organism evidence="2 3">
    <name type="scientific">Niastella populi</name>
    <dbReference type="NCBI Taxonomy" id="550983"/>
    <lineage>
        <taxon>Bacteria</taxon>
        <taxon>Pseudomonadati</taxon>
        <taxon>Bacteroidota</taxon>
        <taxon>Chitinophagia</taxon>
        <taxon>Chitinophagales</taxon>
        <taxon>Chitinophagaceae</taxon>
        <taxon>Niastella</taxon>
    </lineage>
</organism>